<dbReference type="InterPro" id="IPR000175">
    <property type="entry name" value="Na/ntran_symport"/>
</dbReference>
<comment type="subcellular location">
    <subcellularLocation>
        <location evidence="1">Membrane</location>
        <topology evidence="1">Multi-pass membrane protein</topology>
    </subcellularLocation>
</comment>
<dbReference type="InterPro" id="IPR037272">
    <property type="entry name" value="SNS_sf"/>
</dbReference>
<proteinExistence type="predicted"/>
<dbReference type="EMBL" id="KE124621">
    <property type="protein sequence ID" value="EWC75811.1"/>
    <property type="molecule type" value="Genomic_DNA"/>
</dbReference>
<dbReference type="SUPFAM" id="SSF161070">
    <property type="entry name" value="SNF-like"/>
    <property type="match status" value="1"/>
</dbReference>
<reference evidence="7 8" key="1">
    <citation type="submission" date="2013-02" db="EMBL/GenBank/DDBJ databases">
        <title>The Genome Sequence of Plasmodium falciparum UGT5.1.</title>
        <authorList>
            <consortium name="The Broad Institute Genome Sequencing Platform"/>
            <consortium name="The Broad Institute Genome Sequencing Center for Infectious Disease"/>
            <person name="Neafsey D."/>
            <person name="Cheeseman I."/>
            <person name="Volkman S."/>
            <person name="Adams J."/>
            <person name="Walker B."/>
            <person name="Young S.K."/>
            <person name="Zeng Q."/>
            <person name="Gargeya S."/>
            <person name="Fitzgerald M."/>
            <person name="Haas B."/>
            <person name="Abouelleil A."/>
            <person name="Alvarado L."/>
            <person name="Arachchi H.M."/>
            <person name="Berlin A.M."/>
            <person name="Chapman S.B."/>
            <person name="Dewar J."/>
            <person name="Goldberg J."/>
            <person name="Griggs A."/>
            <person name="Gujja S."/>
            <person name="Hansen M."/>
            <person name="Howarth C."/>
            <person name="Imamovic A."/>
            <person name="Larimer J."/>
            <person name="McCowan C."/>
            <person name="Murphy C."/>
            <person name="Neiman D."/>
            <person name="Pearson M."/>
            <person name="Priest M."/>
            <person name="Roberts A."/>
            <person name="Saif S."/>
            <person name="Shea T."/>
            <person name="Sisk P."/>
            <person name="Sykes S."/>
            <person name="Wortman J."/>
            <person name="Nusbaum C."/>
            <person name="Birren B."/>
        </authorList>
    </citation>
    <scope>NUCLEOTIDE SEQUENCE [LARGE SCALE GENOMIC DNA]</scope>
    <source>
        <strain evidence="7 8">UGT5.1</strain>
    </source>
</reference>
<feature type="transmembrane region" description="Helical" evidence="6">
    <location>
        <begin position="485"/>
        <end position="503"/>
    </location>
</feature>
<feature type="transmembrane region" description="Helical" evidence="6">
    <location>
        <begin position="1016"/>
        <end position="1038"/>
    </location>
</feature>
<dbReference type="GO" id="GO:0005886">
    <property type="term" value="C:plasma membrane"/>
    <property type="evidence" value="ECO:0007669"/>
    <property type="project" value="TreeGrafter"/>
</dbReference>
<feature type="transmembrane region" description="Helical" evidence="6">
    <location>
        <begin position="1081"/>
        <end position="1103"/>
    </location>
</feature>
<keyword evidence="4 6" id="KW-1133">Transmembrane helix</keyword>
<feature type="transmembrane region" description="Helical" evidence="6">
    <location>
        <begin position="1294"/>
        <end position="1316"/>
    </location>
</feature>
<evidence type="ECO:0000313" key="8">
    <source>
        <dbReference type="Proteomes" id="UP000030697"/>
    </source>
</evidence>
<evidence type="ECO:0000256" key="2">
    <source>
        <dbReference type="ARBA" id="ARBA00022448"/>
    </source>
</evidence>
<keyword evidence="3 6" id="KW-0812">Transmembrane</keyword>
<name>W7JWA1_PLAFA</name>
<dbReference type="PANTHER" id="PTHR11616:SF240">
    <property type="entry name" value="BLOATED TUBULES, ISOFORM B-RELATED"/>
    <property type="match status" value="1"/>
</dbReference>
<feature type="transmembrane region" description="Helical" evidence="6">
    <location>
        <begin position="1050"/>
        <end position="1069"/>
    </location>
</feature>
<feature type="transmembrane region" description="Helical" evidence="6">
    <location>
        <begin position="559"/>
        <end position="575"/>
    </location>
</feature>
<feature type="transmembrane region" description="Helical" evidence="6">
    <location>
        <begin position="946"/>
        <end position="964"/>
    </location>
</feature>
<keyword evidence="2" id="KW-0813">Transport</keyword>
<feature type="transmembrane region" description="Helical" evidence="6">
    <location>
        <begin position="721"/>
        <end position="739"/>
    </location>
</feature>
<feature type="transmembrane region" description="Helical" evidence="6">
    <location>
        <begin position="1174"/>
        <end position="1196"/>
    </location>
</feature>
<sequence length="1440" mass="174127">MGTPDNTDETYNITLHHLERERKMRNKLDVSHNKDPFDLKLYLYNACLNFSNTDIYQEYINRLSINSYNNCDYDQIKRSCYISNKDFLKYYNYNFYDNDFVLEMDNHTEDTSSSYHLNEMKELEELSEFVIHKMKKIKKEFVKNDISRKRRSEICKCTRNVLWSKEKRNTENNNSLSISYNNNNNNNLLSTNFQKDNSHLFSTLIEKEKKNKNKKKNNFLYLSHIGDIKNEESIYHNEYHITSNYLPYYFFMKKNNIFSKTCNQSREHSSISYHMDDFFLKCQSINRMKLKNSGNSYYFCMLQNIEEAQNDPIVEMYYKYLDDVIKKKSRGNIYDNYSLCSMLDNTKKKKKKKKIKKDKMSKNKEMYDKINIYNNTNILNTSNHSSYETEIYSNNIINIDEENTLENYYIDMEIYNNLHTSDNNKKKDITNKINEPNTLVQINKKKKNIKRLSSVEMDIYIKTMMINEKIKSNQQRIDKRDKWNALYQFMFSCIGASLSIYFYLDLPLLRTKFDYILTCVIIFCSYIFIGLPLLQIELSLGQLSQGCILNSLSFLKKKIKGIGLLSFIILFYLLMRNMSYSITTLVIAVNSVWRPLPWDIKECEKINKQQTCVSDIKCRWIEWKEKDDIKTFKMYDNIQYKDLSQNGLLDKHPYRHNLSYHNPSNDKLQLDISHVSEKEHNEDLNIFMYSKKREPVQNNSHSCVSISTMEIILFFTKNISFVWKILSLFVILILLYFLLKIETMSLNQSLPYILSISFIIVLLQILILYYKLEPKEYTQNENMAIKYNTCIFFSKEYFLHINFYLIIKIICLVLFSVNCSTGINYIFSSYTNIGDNIIKQSYYIILGSFIVTITYLTYYYLCILHIHNNNNNKNNINVYDDEYILNYFIDYYNILPINIAHIVQEKKNIIFSFLKNNVKYHYIPHQIIIYLLVLSKYIPFSNMMCFLYFLSSLLVLLITITIHIKVIIITLKECRKFRKINKKKFIIYIIIIYFFASLLNIFFFTSYISYWFNYNIIYNIYLFIVFFQMISITWVYGSEYTSKKINHQKIYFYYSIHFFISILLLPIMIYPYYYNIYNKRYVFFILLTLNIVQFISVHIYFLYSIKLPKKTFKQKISYLYISNMNLLKRRLNNIFYGKYRKYDTQTNKENNNIKTNKIYKCHILQKLTPMWCFLLKYFITTIFIFLLISNLLHHVYENNKLYHKLKQNNYLLSYKSQYYLHNINQSYIKYNNDEFYNLRKVHDKNEKTEKKKSIQKNNNIQNILSNNTIHEYPKMGYGQDKDNYIYHHIYMNTLIYIIVTILFIIFLLLFSFFSYFKHKKFNIFINSPNKLYNINDIQKKIRKPVKFLYTRSFFFFEELLPVQYIMPSYIWTHINKHLKTESFIQSLKKEYENCENIIDKKFLFYNKAQFESYILGLICQGSRLEHFTQKKKKKRIDKNE</sequence>
<feature type="transmembrane region" description="Helical" evidence="6">
    <location>
        <begin position="985"/>
        <end position="1010"/>
    </location>
</feature>
<feature type="transmembrane region" description="Helical" evidence="6">
    <location>
        <begin position="751"/>
        <end position="770"/>
    </location>
</feature>
<feature type="transmembrane region" description="Helical" evidence="6">
    <location>
        <begin position="842"/>
        <end position="861"/>
    </location>
</feature>
<dbReference type="PROSITE" id="PS50267">
    <property type="entry name" value="NA_NEUROTRAN_SYMP_3"/>
    <property type="match status" value="1"/>
</dbReference>
<dbReference type="OrthoDB" id="6581954at2759"/>
<evidence type="ECO:0000256" key="1">
    <source>
        <dbReference type="ARBA" id="ARBA00004141"/>
    </source>
</evidence>
<dbReference type="Pfam" id="PF00209">
    <property type="entry name" value="SNF"/>
    <property type="match status" value="1"/>
</dbReference>
<organism evidence="7 8">
    <name type="scientific">Plasmodium falciparum UGT5.1</name>
    <dbReference type="NCBI Taxonomy" id="1237627"/>
    <lineage>
        <taxon>Eukaryota</taxon>
        <taxon>Sar</taxon>
        <taxon>Alveolata</taxon>
        <taxon>Apicomplexa</taxon>
        <taxon>Aconoidasida</taxon>
        <taxon>Haemosporida</taxon>
        <taxon>Plasmodiidae</taxon>
        <taxon>Plasmodium</taxon>
        <taxon>Plasmodium (Laverania)</taxon>
    </lineage>
</organism>
<accession>W7JWA1</accession>
<feature type="transmembrane region" description="Helical" evidence="6">
    <location>
        <begin position="803"/>
        <end position="827"/>
    </location>
</feature>
<keyword evidence="5 6" id="KW-0472">Membrane</keyword>
<feature type="transmembrane region" description="Helical" evidence="6">
    <location>
        <begin position="515"/>
        <end position="534"/>
    </location>
</feature>
<protein>
    <submittedName>
        <fullName evidence="7">Uncharacterized protein</fullName>
    </submittedName>
</protein>
<dbReference type="Proteomes" id="UP000030697">
    <property type="component" value="Unassembled WGS sequence"/>
</dbReference>
<evidence type="ECO:0000256" key="5">
    <source>
        <dbReference type="ARBA" id="ARBA00023136"/>
    </source>
</evidence>
<evidence type="ECO:0000313" key="7">
    <source>
        <dbReference type="EMBL" id="EWC75811.1"/>
    </source>
</evidence>
<dbReference type="GO" id="GO:0035725">
    <property type="term" value="P:sodium ion transmembrane transport"/>
    <property type="evidence" value="ECO:0007669"/>
    <property type="project" value="TreeGrafter"/>
</dbReference>
<evidence type="ECO:0000256" key="6">
    <source>
        <dbReference type="SAM" id="Phobius"/>
    </source>
</evidence>
<gene>
    <name evidence="7" type="ORF">C923_03520</name>
</gene>
<evidence type="ECO:0000256" key="3">
    <source>
        <dbReference type="ARBA" id="ARBA00022692"/>
    </source>
</evidence>
<dbReference type="PANTHER" id="PTHR11616">
    <property type="entry name" value="SODIUM/CHLORIDE DEPENDENT TRANSPORTER"/>
    <property type="match status" value="1"/>
</dbReference>
<evidence type="ECO:0000256" key="4">
    <source>
        <dbReference type="ARBA" id="ARBA00022989"/>
    </source>
</evidence>